<evidence type="ECO:0008006" key="4">
    <source>
        <dbReference type="Google" id="ProtNLM"/>
    </source>
</evidence>
<accession>A0ABN0Y448</accession>
<proteinExistence type="predicted"/>
<dbReference type="RefSeq" id="WP_167175149.1">
    <property type="nucleotide sequence ID" value="NZ_BAAAEJ010000003.1"/>
</dbReference>
<reference evidence="2 3" key="1">
    <citation type="journal article" date="2019" name="Int. J. Syst. Evol. Microbiol.">
        <title>The Global Catalogue of Microorganisms (GCM) 10K type strain sequencing project: providing services to taxonomists for standard genome sequencing and annotation.</title>
        <authorList>
            <consortium name="The Broad Institute Genomics Platform"/>
            <consortium name="The Broad Institute Genome Sequencing Center for Infectious Disease"/>
            <person name="Wu L."/>
            <person name="Ma J."/>
        </authorList>
    </citation>
    <scope>NUCLEOTIDE SEQUENCE [LARGE SCALE GENOMIC DNA]</scope>
    <source>
        <strain evidence="2 3">JCM 13476</strain>
    </source>
</reference>
<keyword evidence="1" id="KW-0472">Membrane</keyword>
<keyword evidence="1" id="KW-0812">Transmembrane</keyword>
<organism evidence="2 3">
    <name type="scientific">Brevundimonas terrae</name>
    <dbReference type="NCBI Taxonomy" id="363631"/>
    <lineage>
        <taxon>Bacteria</taxon>
        <taxon>Pseudomonadati</taxon>
        <taxon>Pseudomonadota</taxon>
        <taxon>Alphaproteobacteria</taxon>
        <taxon>Caulobacterales</taxon>
        <taxon>Caulobacteraceae</taxon>
        <taxon>Brevundimonas</taxon>
    </lineage>
</organism>
<dbReference type="Proteomes" id="UP001500791">
    <property type="component" value="Unassembled WGS sequence"/>
</dbReference>
<keyword evidence="3" id="KW-1185">Reference proteome</keyword>
<dbReference type="EMBL" id="BAAAEJ010000003">
    <property type="protein sequence ID" value="GAA0382537.1"/>
    <property type="molecule type" value="Genomic_DNA"/>
</dbReference>
<sequence>MRTTVKAFASDTSGATAIEYGLIASLIAMVILVALSATGDGVMAKWDLVMKRVIAALSGSGGEGGGGGEGSGEGG</sequence>
<evidence type="ECO:0000313" key="3">
    <source>
        <dbReference type="Proteomes" id="UP001500791"/>
    </source>
</evidence>
<gene>
    <name evidence="2" type="ORF">GCM10009093_06880</name>
</gene>
<keyword evidence="1" id="KW-1133">Transmembrane helix</keyword>
<evidence type="ECO:0000256" key="1">
    <source>
        <dbReference type="SAM" id="Phobius"/>
    </source>
</evidence>
<feature type="transmembrane region" description="Helical" evidence="1">
    <location>
        <begin position="20"/>
        <end position="42"/>
    </location>
</feature>
<comment type="caution">
    <text evidence="2">The sequence shown here is derived from an EMBL/GenBank/DDBJ whole genome shotgun (WGS) entry which is preliminary data.</text>
</comment>
<dbReference type="InterPro" id="IPR007047">
    <property type="entry name" value="Flp_Fap"/>
</dbReference>
<dbReference type="Pfam" id="PF04964">
    <property type="entry name" value="Flp_Fap"/>
    <property type="match status" value="1"/>
</dbReference>
<evidence type="ECO:0000313" key="2">
    <source>
        <dbReference type="EMBL" id="GAA0382537.1"/>
    </source>
</evidence>
<name>A0ABN0Y448_9CAUL</name>
<protein>
    <recommendedName>
        <fullName evidence="4">Flp family type IVb pilin</fullName>
    </recommendedName>
</protein>